<feature type="transmembrane region" description="Helical" evidence="1">
    <location>
        <begin position="21"/>
        <end position="38"/>
    </location>
</feature>
<reference evidence="2" key="1">
    <citation type="submission" date="2022-08" db="EMBL/GenBank/DDBJ databases">
        <title>Genomic Encyclopedia of Type Strains, Phase V (KMG-V): Genome sequencing to study the core and pangenomes of soil and plant-associated prokaryotes.</title>
        <authorList>
            <person name="Whitman W."/>
        </authorList>
    </citation>
    <scope>NUCLEOTIDE SEQUENCE</scope>
    <source>
        <strain evidence="2">0</strain>
    </source>
</reference>
<organism evidence="2 3">
    <name type="scientific">Salinibacter ruber</name>
    <dbReference type="NCBI Taxonomy" id="146919"/>
    <lineage>
        <taxon>Bacteria</taxon>
        <taxon>Pseudomonadati</taxon>
        <taxon>Rhodothermota</taxon>
        <taxon>Rhodothermia</taxon>
        <taxon>Rhodothermales</taxon>
        <taxon>Salinibacteraceae</taxon>
        <taxon>Salinibacter</taxon>
    </lineage>
</organism>
<evidence type="ECO:0000313" key="3">
    <source>
        <dbReference type="Proteomes" id="UP001155027"/>
    </source>
</evidence>
<accession>A0A9X2PYN2</accession>
<protein>
    <submittedName>
        <fullName evidence="2">Uncharacterized protein</fullName>
    </submittedName>
</protein>
<comment type="caution">
    <text evidence="2">The sequence shown here is derived from an EMBL/GenBank/DDBJ whole genome shotgun (WGS) entry which is preliminary data.</text>
</comment>
<evidence type="ECO:0000256" key="1">
    <source>
        <dbReference type="SAM" id="Phobius"/>
    </source>
</evidence>
<keyword evidence="1" id="KW-1133">Transmembrane helix</keyword>
<gene>
    <name evidence="2" type="ORF">GGP71_000389</name>
</gene>
<keyword evidence="1" id="KW-0472">Membrane</keyword>
<name>A0A9X2PYN2_9BACT</name>
<dbReference type="EMBL" id="JANUAU010000001">
    <property type="protein sequence ID" value="MCS3676493.1"/>
    <property type="molecule type" value="Genomic_DNA"/>
</dbReference>
<dbReference type="Proteomes" id="UP001155027">
    <property type="component" value="Unassembled WGS sequence"/>
</dbReference>
<sequence>MWVPRRAPVDSSFSRLLVRRQECFFSLLGLLLIVLPFVPEIGPKRIELATFDLVFTHQHVLKFG</sequence>
<evidence type="ECO:0000313" key="2">
    <source>
        <dbReference type="EMBL" id="MCS3676493.1"/>
    </source>
</evidence>
<keyword evidence="1" id="KW-0812">Transmembrane</keyword>
<dbReference type="AlphaFoldDB" id="A0A9X2PYN2"/>
<proteinExistence type="predicted"/>